<dbReference type="EMBL" id="SHBI01000001">
    <property type="protein sequence ID" value="RZO23246.1"/>
    <property type="molecule type" value="Genomic_DNA"/>
</dbReference>
<evidence type="ECO:0000313" key="2">
    <source>
        <dbReference type="Proteomes" id="UP000315782"/>
    </source>
</evidence>
<accession>A0A520MPU7</accession>
<dbReference type="SUPFAM" id="SSF53335">
    <property type="entry name" value="S-adenosyl-L-methionine-dependent methyltransferases"/>
    <property type="match status" value="1"/>
</dbReference>
<dbReference type="Gene3D" id="3.40.50.150">
    <property type="entry name" value="Vaccinia Virus protein VP39"/>
    <property type="match status" value="1"/>
</dbReference>
<dbReference type="Proteomes" id="UP000315782">
    <property type="component" value="Unassembled WGS sequence"/>
</dbReference>
<dbReference type="CDD" id="cd02440">
    <property type="entry name" value="AdoMet_MTases"/>
    <property type="match status" value="1"/>
</dbReference>
<gene>
    <name evidence="1" type="primary">metW</name>
    <name evidence="1" type="ORF">EVA96_00310</name>
</gene>
<proteinExistence type="predicted"/>
<dbReference type="NCBIfam" id="TIGR02081">
    <property type="entry name" value="metW"/>
    <property type="match status" value="1"/>
</dbReference>
<reference evidence="1 2" key="1">
    <citation type="submission" date="2019-02" db="EMBL/GenBank/DDBJ databases">
        <title>Prokaryotic population dynamics and viral predation in marine succession experiment using metagenomics: the confinement effect.</title>
        <authorList>
            <person name="Haro-Moreno J.M."/>
            <person name="Rodriguez-Valera F."/>
            <person name="Lopez-Perez M."/>
        </authorList>
    </citation>
    <scope>NUCLEOTIDE SEQUENCE [LARGE SCALE GENOMIC DNA]</scope>
    <source>
        <strain evidence="1">MED-G163</strain>
    </source>
</reference>
<sequence>MNISLTKIIESWITDNSKVIDFGCGDGSLLQFLIDNKNVNGYGVEIDHEKIQQCVEKGLSVIEQDIDEGIQDFVSSNFDFAIMASSIQCLKNPHIALGRMLDLSKQCVVTLPNLGYWRCRLNLLSGKMPVTPNLPSSWYETDNLHLCTIKDFEKLCADEGFVVNKKIFLNGQGKKGALASLFPNIFSSEGVYLLERK</sequence>
<name>A0A520MPU7_9GAMM</name>
<dbReference type="InterPro" id="IPR010743">
    <property type="entry name" value="Methionine_synth_MetW"/>
</dbReference>
<protein>
    <submittedName>
        <fullName evidence="1">Methionine biosynthesis protein MetW</fullName>
    </submittedName>
</protein>
<dbReference type="InterPro" id="IPR029063">
    <property type="entry name" value="SAM-dependent_MTases_sf"/>
</dbReference>
<organism evidence="1 2">
    <name type="scientific">SAR86 cluster bacterium</name>
    <dbReference type="NCBI Taxonomy" id="2030880"/>
    <lineage>
        <taxon>Bacteria</taxon>
        <taxon>Pseudomonadati</taxon>
        <taxon>Pseudomonadota</taxon>
        <taxon>Gammaproteobacteria</taxon>
        <taxon>SAR86 cluster</taxon>
    </lineage>
</organism>
<dbReference type="AlphaFoldDB" id="A0A520MPU7"/>
<dbReference type="Pfam" id="PF07021">
    <property type="entry name" value="MetW"/>
    <property type="match status" value="1"/>
</dbReference>
<evidence type="ECO:0000313" key="1">
    <source>
        <dbReference type="EMBL" id="RZO23246.1"/>
    </source>
</evidence>
<comment type="caution">
    <text evidence="1">The sequence shown here is derived from an EMBL/GenBank/DDBJ whole genome shotgun (WGS) entry which is preliminary data.</text>
</comment>